<evidence type="ECO:0000313" key="5">
    <source>
        <dbReference type="Proteomes" id="UP000199476"/>
    </source>
</evidence>
<feature type="domain" description="Leucine-binding protein" evidence="3">
    <location>
        <begin position="32"/>
        <end position="348"/>
    </location>
</feature>
<dbReference type="STRING" id="321763.SAMN04488692_102124"/>
<organism evidence="4 5">
    <name type="scientific">Halarsenatibacter silvermanii</name>
    <dbReference type="NCBI Taxonomy" id="321763"/>
    <lineage>
        <taxon>Bacteria</taxon>
        <taxon>Bacillati</taxon>
        <taxon>Bacillota</taxon>
        <taxon>Clostridia</taxon>
        <taxon>Halanaerobiales</taxon>
        <taxon>Halarsenatibacteraceae</taxon>
        <taxon>Halarsenatibacter</taxon>
    </lineage>
</organism>
<dbReference type="InterPro" id="IPR028081">
    <property type="entry name" value="Leu-bd"/>
</dbReference>
<keyword evidence="2" id="KW-0732">Signal</keyword>
<proteinExistence type="inferred from homology"/>
<dbReference type="Proteomes" id="UP000199476">
    <property type="component" value="Unassembled WGS sequence"/>
</dbReference>
<dbReference type="PANTHER" id="PTHR30483">
    <property type="entry name" value="LEUCINE-SPECIFIC-BINDING PROTEIN"/>
    <property type="match status" value="1"/>
</dbReference>
<protein>
    <submittedName>
        <fullName evidence="4">ABC-type branched-chain amino acid transport system, substrate-binding protein</fullName>
    </submittedName>
</protein>
<dbReference type="Gene3D" id="3.40.50.2300">
    <property type="match status" value="2"/>
</dbReference>
<dbReference type="SUPFAM" id="SSF53822">
    <property type="entry name" value="Periplasmic binding protein-like I"/>
    <property type="match status" value="1"/>
</dbReference>
<name>A0A1G9I5S9_9FIRM</name>
<keyword evidence="5" id="KW-1185">Reference proteome</keyword>
<gene>
    <name evidence="4" type="ORF">SAMN04488692_102124</name>
</gene>
<evidence type="ECO:0000313" key="4">
    <source>
        <dbReference type="EMBL" id="SDL20610.1"/>
    </source>
</evidence>
<dbReference type="InterPro" id="IPR028082">
    <property type="entry name" value="Peripla_BP_I"/>
</dbReference>
<dbReference type="InterPro" id="IPR051010">
    <property type="entry name" value="BCAA_transport"/>
</dbReference>
<accession>A0A1G9I5S9</accession>
<evidence type="ECO:0000256" key="1">
    <source>
        <dbReference type="ARBA" id="ARBA00010062"/>
    </source>
</evidence>
<dbReference type="RefSeq" id="WP_159429759.1">
    <property type="nucleotide sequence ID" value="NZ_FNGO01000002.1"/>
</dbReference>
<evidence type="ECO:0000259" key="3">
    <source>
        <dbReference type="Pfam" id="PF13458"/>
    </source>
</evidence>
<dbReference type="CDD" id="cd06346">
    <property type="entry name" value="PBP1_ABC_ligand_binding-like"/>
    <property type="match status" value="1"/>
</dbReference>
<dbReference type="AlphaFoldDB" id="A0A1G9I5S9"/>
<dbReference type="PANTHER" id="PTHR30483:SF6">
    <property type="entry name" value="PERIPLASMIC BINDING PROTEIN OF ABC TRANSPORTER FOR NATURAL AMINO ACIDS"/>
    <property type="match status" value="1"/>
</dbReference>
<reference evidence="4 5" key="1">
    <citation type="submission" date="2016-10" db="EMBL/GenBank/DDBJ databases">
        <authorList>
            <person name="de Groot N.N."/>
        </authorList>
    </citation>
    <scope>NUCLEOTIDE SEQUENCE [LARGE SCALE GENOMIC DNA]</scope>
    <source>
        <strain evidence="4 5">SLAS-1</strain>
    </source>
</reference>
<dbReference type="Pfam" id="PF13458">
    <property type="entry name" value="Peripla_BP_6"/>
    <property type="match status" value="1"/>
</dbReference>
<evidence type="ECO:0000256" key="2">
    <source>
        <dbReference type="ARBA" id="ARBA00022729"/>
    </source>
</evidence>
<dbReference type="OrthoDB" id="9783240at2"/>
<comment type="similarity">
    <text evidence="1">Belongs to the leucine-binding protein family.</text>
</comment>
<sequence length="429" mass="45895">MKNKSLTFALGIFLAVVFTFTFTFTGAAEEYVIGTLTPMSGPSAPFGEAMYNAGELAAHYVNEAGGIHGYDLVLENRDTATEETTGVDAARRLVDVDGVPAIAGGYSSGVAMAVAEGVTIPQEVTFVTVGTSPMISIVDDNGYFFRTSGHGLQNGRVLGDAIAEDGHEEIGIIYVNNPYGEGLAKSTAATFEEYHDGEVVASVPFEIGQASYASEIARAYDDGNVDAAVIIAYPEDAEVMHGEVHAAGWTDIPWYGSPDQRVPDLVEALGADYMSGIALGTTQGRWDSPSRDSFYDGYEEQYGEEPPRPYMAPVFDGVSSIALAIAASDKGPDEVTGTDIRDHMREVTSPPGEEVHATAEGFARAFELLEEGEDVNFIGVGGAIEFDEYGDALSAIQLWTIDDDGSIVTIENRMEEPIPRDLMPPEFQE</sequence>
<dbReference type="EMBL" id="FNGO01000002">
    <property type="protein sequence ID" value="SDL20610.1"/>
    <property type="molecule type" value="Genomic_DNA"/>
</dbReference>